<dbReference type="AlphaFoldDB" id="A0A504Z4R6"/>
<feature type="region of interest" description="Disordered" evidence="1">
    <location>
        <begin position="1"/>
        <end position="71"/>
    </location>
</feature>
<name>A0A504Z4R6_FASGI</name>
<reference evidence="2 3" key="1">
    <citation type="submission" date="2019-04" db="EMBL/GenBank/DDBJ databases">
        <title>Annotation for the trematode Fasciola gigantica.</title>
        <authorList>
            <person name="Choi Y.-J."/>
        </authorList>
    </citation>
    <scope>NUCLEOTIDE SEQUENCE [LARGE SCALE GENOMIC DNA]</scope>
    <source>
        <strain evidence="2">Uganda_cow_1</strain>
    </source>
</reference>
<dbReference type="Proteomes" id="UP000316759">
    <property type="component" value="Unassembled WGS sequence"/>
</dbReference>
<evidence type="ECO:0000256" key="1">
    <source>
        <dbReference type="SAM" id="MobiDB-lite"/>
    </source>
</evidence>
<dbReference type="EMBL" id="SUNJ01000322">
    <property type="protein sequence ID" value="TPP67746.1"/>
    <property type="molecule type" value="Genomic_DNA"/>
</dbReference>
<feature type="compositionally biased region" description="Polar residues" evidence="1">
    <location>
        <begin position="11"/>
        <end position="28"/>
    </location>
</feature>
<accession>A0A504Z4R6</accession>
<proteinExistence type="predicted"/>
<evidence type="ECO:0000313" key="2">
    <source>
        <dbReference type="EMBL" id="TPP67746.1"/>
    </source>
</evidence>
<feature type="compositionally biased region" description="Polar residues" evidence="1">
    <location>
        <begin position="57"/>
        <end position="71"/>
    </location>
</feature>
<feature type="compositionally biased region" description="Low complexity" evidence="1">
    <location>
        <begin position="35"/>
        <end position="56"/>
    </location>
</feature>
<dbReference type="STRING" id="46835.A0A504Z4R6"/>
<protein>
    <submittedName>
        <fullName evidence="2">Protein RTF2 protein</fullName>
    </submittedName>
</protein>
<gene>
    <name evidence="2" type="ORF">FGIG_06608</name>
</gene>
<sequence length="105" mass="11027">MQAKKRPAACVSTSATVSKQTVVTSSDGISKPKKSAPSTGPTSSSNSGQAAGSSASHQTPSSGLAHSIQENPNVSSVYKSLFNTSEEAKRQPKSHWVTFNPLYFR</sequence>
<organism evidence="2 3">
    <name type="scientific">Fasciola gigantica</name>
    <name type="common">Giant liver fluke</name>
    <dbReference type="NCBI Taxonomy" id="46835"/>
    <lineage>
        <taxon>Eukaryota</taxon>
        <taxon>Metazoa</taxon>
        <taxon>Spiralia</taxon>
        <taxon>Lophotrochozoa</taxon>
        <taxon>Platyhelminthes</taxon>
        <taxon>Trematoda</taxon>
        <taxon>Digenea</taxon>
        <taxon>Plagiorchiida</taxon>
        <taxon>Echinostomata</taxon>
        <taxon>Echinostomatoidea</taxon>
        <taxon>Fasciolidae</taxon>
        <taxon>Fasciola</taxon>
    </lineage>
</organism>
<keyword evidence="3" id="KW-1185">Reference proteome</keyword>
<comment type="caution">
    <text evidence="2">The sequence shown here is derived from an EMBL/GenBank/DDBJ whole genome shotgun (WGS) entry which is preliminary data.</text>
</comment>
<evidence type="ECO:0000313" key="3">
    <source>
        <dbReference type="Proteomes" id="UP000316759"/>
    </source>
</evidence>
<dbReference type="OrthoDB" id="247013at2759"/>
<feature type="region of interest" description="Disordered" evidence="1">
    <location>
        <begin position="84"/>
        <end position="105"/>
    </location>
</feature>